<evidence type="ECO:0000256" key="1">
    <source>
        <dbReference type="ARBA" id="ARBA00022723"/>
    </source>
</evidence>
<keyword evidence="2" id="KW-0408">Iron</keyword>
<dbReference type="Proteomes" id="UP001063350">
    <property type="component" value="Chromosome"/>
</dbReference>
<keyword evidence="1" id="KW-0479">Metal-binding</keyword>
<dbReference type="KEGG" id="ddu:GF1_09760"/>
<dbReference type="PANTHER" id="PTHR40447">
    <property type="entry name" value="ANAEROBIC SULFITE REDUCTASE SUBUNIT A"/>
    <property type="match status" value="1"/>
</dbReference>
<protein>
    <submittedName>
        <fullName evidence="5">4Fe-4S ferredoxin</fullName>
    </submittedName>
</protein>
<evidence type="ECO:0000259" key="4">
    <source>
        <dbReference type="PROSITE" id="PS51379"/>
    </source>
</evidence>
<dbReference type="PROSITE" id="PS51379">
    <property type="entry name" value="4FE4S_FER_2"/>
    <property type="match status" value="1"/>
</dbReference>
<dbReference type="InterPro" id="IPR017900">
    <property type="entry name" value="4Fe4S_Fe_S_CS"/>
</dbReference>
<dbReference type="RefSeq" id="WP_267928501.1">
    <property type="nucleotide sequence ID" value="NZ_AP024233.1"/>
</dbReference>
<dbReference type="GO" id="GO:0046872">
    <property type="term" value="F:metal ion binding"/>
    <property type="evidence" value="ECO:0007669"/>
    <property type="project" value="UniProtKB-KW"/>
</dbReference>
<dbReference type="InterPro" id="IPR017896">
    <property type="entry name" value="4Fe4S_Fe-S-bd"/>
</dbReference>
<gene>
    <name evidence="5" type="ORF">GF1_09760</name>
</gene>
<evidence type="ECO:0000313" key="6">
    <source>
        <dbReference type="Proteomes" id="UP001063350"/>
    </source>
</evidence>
<dbReference type="EMBL" id="AP024233">
    <property type="protein sequence ID" value="BCO08600.1"/>
    <property type="molecule type" value="Genomic_DNA"/>
</dbReference>
<keyword evidence="6" id="KW-1185">Reference proteome</keyword>
<dbReference type="PANTHER" id="PTHR40447:SF1">
    <property type="entry name" value="ANAEROBIC SULFITE REDUCTASE SUBUNIT A"/>
    <property type="match status" value="1"/>
</dbReference>
<dbReference type="GO" id="GO:0051536">
    <property type="term" value="F:iron-sulfur cluster binding"/>
    <property type="evidence" value="ECO:0007669"/>
    <property type="project" value="UniProtKB-KW"/>
</dbReference>
<feature type="domain" description="4Fe-4S ferredoxin-type" evidence="4">
    <location>
        <begin position="235"/>
        <end position="267"/>
    </location>
</feature>
<evidence type="ECO:0000313" key="5">
    <source>
        <dbReference type="EMBL" id="BCO08600.1"/>
    </source>
</evidence>
<dbReference type="SUPFAM" id="SSF54862">
    <property type="entry name" value="4Fe-4S ferredoxins"/>
    <property type="match status" value="1"/>
</dbReference>
<evidence type="ECO:0000256" key="2">
    <source>
        <dbReference type="ARBA" id="ARBA00023004"/>
    </source>
</evidence>
<organism evidence="5 6">
    <name type="scientific">Desulfolithobacter dissulfuricans</name>
    <dbReference type="NCBI Taxonomy" id="2795293"/>
    <lineage>
        <taxon>Bacteria</taxon>
        <taxon>Pseudomonadati</taxon>
        <taxon>Thermodesulfobacteriota</taxon>
        <taxon>Desulfobulbia</taxon>
        <taxon>Desulfobulbales</taxon>
        <taxon>Desulfobulbaceae</taxon>
        <taxon>Desulfolithobacter</taxon>
    </lineage>
</organism>
<proteinExistence type="predicted"/>
<dbReference type="Pfam" id="PF17179">
    <property type="entry name" value="Fer4_22"/>
    <property type="match status" value="1"/>
</dbReference>
<dbReference type="AlphaFoldDB" id="A0A915U9P9"/>
<keyword evidence="3" id="KW-0411">Iron-sulfur</keyword>
<sequence>METRILHKDHLVPLLRRLSRNYRLVAPVRNEYGDTLYSVIHDLDSARIDLDQQPQGSLKPFFFPQSEVLCQYALDRNHDGGQTRYAFYPQLPENRPTLYFGVRSCDMMAVMYMDLIFFQSRGQDIYYARHRENAVFITIGCNHPFPNCFCNATRTGPFLEHGYDLQLTDIGEQYFVETGRARGRKIVEAWSWFFSTAGERERRAQFQAALEARGLFSSLVHVDLAIKLLEEGDEPTAVFTELSRRCQDCGGCAFICPTCTCFNIHDQPRTDDSGERVRTWDACTFRGFTRMCGDHNPVDVETQRVRKRFLHKLLHDVRHHGRTSCMGCGRCVGMCFGGVDMIRFITMMCQYEAAQETGE</sequence>
<name>A0A915U9P9_9BACT</name>
<evidence type="ECO:0000256" key="3">
    <source>
        <dbReference type="ARBA" id="ARBA00023014"/>
    </source>
</evidence>
<accession>A0A915U9P9</accession>
<dbReference type="PROSITE" id="PS00198">
    <property type="entry name" value="4FE4S_FER_1"/>
    <property type="match status" value="1"/>
</dbReference>
<reference evidence="5" key="1">
    <citation type="submission" date="2020-12" db="EMBL/GenBank/DDBJ databases">
        <title>Desulfobium dissulfuricans gen. nov., sp. nov., a novel mesophilic, sulfate-reducing bacterium isolated from a deep-sea hydrothermal vent.</title>
        <authorList>
            <person name="Hashimoto Y."/>
            <person name="Tame A."/>
            <person name="Sawayama S."/>
            <person name="Miyazaki J."/>
            <person name="Takai K."/>
            <person name="Nakagawa S."/>
        </authorList>
    </citation>
    <scope>NUCLEOTIDE SEQUENCE</scope>
    <source>
        <strain evidence="5">GF1</strain>
    </source>
</reference>